<dbReference type="SMART" id="SM00248">
    <property type="entry name" value="ANK"/>
    <property type="match status" value="3"/>
</dbReference>
<organism evidence="2 3">
    <name type="scientific">Akanthomyces lecanii RCEF 1005</name>
    <dbReference type="NCBI Taxonomy" id="1081108"/>
    <lineage>
        <taxon>Eukaryota</taxon>
        <taxon>Fungi</taxon>
        <taxon>Dikarya</taxon>
        <taxon>Ascomycota</taxon>
        <taxon>Pezizomycotina</taxon>
        <taxon>Sordariomycetes</taxon>
        <taxon>Hypocreomycetidae</taxon>
        <taxon>Hypocreales</taxon>
        <taxon>Cordycipitaceae</taxon>
        <taxon>Akanthomyces</taxon>
        <taxon>Cordyceps confragosa</taxon>
    </lineage>
</organism>
<feature type="repeat" description="ANK" evidence="1">
    <location>
        <begin position="39"/>
        <end position="71"/>
    </location>
</feature>
<dbReference type="Proteomes" id="UP000076881">
    <property type="component" value="Unassembled WGS sequence"/>
</dbReference>
<protein>
    <submittedName>
        <fullName evidence="2">Ankyrin repeat-containing domain protein</fullName>
    </submittedName>
</protein>
<reference evidence="2 3" key="1">
    <citation type="journal article" date="2016" name="Genome Biol. Evol.">
        <title>Divergent and convergent evolution of fungal pathogenicity.</title>
        <authorList>
            <person name="Shang Y."/>
            <person name="Xiao G."/>
            <person name="Zheng P."/>
            <person name="Cen K."/>
            <person name="Zhan S."/>
            <person name="Wang C."/>
        </authorList>
    </citation>
    <scope>NUCLEOTIDE SEQUENCE [LARGE SCALE GENOMIC DNA]</scope>
    <source>
        <strain evidence="2 3">RCEF 1005</strain>
    </source>
</reference>
<evidence type="ECO:0000256" key="1">
    <source>
        <dbReference type="PROSITE-ProRule" id="PRU00023"/>
    </source>
</evidence>
<dbReference type="EMBL" id="AZHF01000001">
    <property type="protein sequence ID" value="OAA81140.1"/>
    <property type="molecule type" value="Genomic_DNA"/>
</dbReference>
<sequence>MRRRTAVHIASRFPSNTDNLEFLLRRAKFSVPVAGLWKSGWTPLHDAASVLNPGAVKFLLERGVNPMALAENGRTALHQVFTNTRLNQPEFQKHAGEVIVALMENGKVDINHRDNKGKTVFGLAGTALAPLRTLLIKWGAKELYSSGEAMFEIGWRCTGTPKQATKHSKEVERDTA</sequence>
<proteinExistence type="predicted"/>
<dbReference type="SUPFAM" id="SSF48403">
    <property type="entry name" value="Ankyrin repeat"/>
    <property type="match status" value="1"/>
</dbReference>
<evidence type="ECO:0000313" key="2">
    <source>
        <dbReference type="EMBL" id="OAA81140.1"/>
    </source>
</evidence>
<dbReference type="InterPro" id="IPR036770">
    <property type="entry name" value="Ankyrin_rpt-contain_sf"/>
</dbReference>
<name>A0A168K1M2_CORDF</name>
<dbReference type="PROSITE" id="PS50297">
    <property type="entry name" value="ANK_REP_REGION"/>
    <property type="match status" value="1"/>
</dbReference>
<dbReference type="Pfam" id="PF12796">
    <property type="entry name" value="Ank_2"/>
    <property type="match status" value="1"/>
</dbReference>
<keyword evidence="1" id="KW-0040">ANK repeat</keyword>
<dbReference type="InterPro" id="IPR002110">
    <property type="entry name" value="Ankyrin_rpt"/>
</dbReference>
<dbReference type="STRING" id="1081108.A0A168K1M2"/>
<dbReference type="Gene3D" id="1.25.40.20">
    <property type="entry name" value="Ankyrin repeat-containing domain"/>
    <property type="match status" value="1"/>
</dbReference>
<accession>A0A168K1M2</accession>
<keyword evidence="3" id="KW-1185">Reference proteome</keyword>
<dbReference type="OrthoDB" id="4772757at2759"/>
<evidence type="ECO:0000313" key="3">
    <source>
        <dbReference type="Proteomes" id="UP000076881"/>
    </source>
</evidence>
<dbReference type="PROSITE" id="PS50088">
    <property type="entry name" value="ANK_REPEAT"/>
    <property type="match status" value="1"/>
</dbReference>
<dbReference type="AlphaFoldDB" id="A0A168K1M2"/>
<comment type="caution">
    <text evidence="2">The sequence shown here is derived from an EMBL/GenBank/DDBJ whole genome shotgun (WGS) entry which is preliminary data.</text>
</comment>
<gene>
    <name evidence="2" type="ORF">LEL_00685</name>
</gene>